<dbReference type="RefSeq" id="WP_188106864.1">
    <property type="nucleotide sequence ID" value="NZ_JAANIH010000065.1"/>
</dbReference>
<dbReference type="PROSITE" id="PS51007">
    <property type="entry name" value="CYTC"/>
    <property type="match status" value="1"/>
</dbReference>
<feature type="domain" description="Cytochrome c" evidence="11">
    <location>
        <begin position="132"/>
        <end position="276"/>
    </location>
</feature>
<name>A0ABR7UHU7_9BRAD</name>
<evidence type="ECO:0000256" key="1">
    <source>
        <dbReference type="ARBA" id="ARBA00004141"/>
    </source>
</evidence>
<dbReference type="Proteomes" id="UP000639516">
    <property type="component" value="Unassembled WGS sequence"/>
</dbReference>
<evidence type="ECO:0000256" key="5">
    <source>
        <dbReference type="ARBA" id="ARBA00022723"/>
    </source>
</evidence>
<evidence type="ECO:0000256" key="9">
    <source>
        <dbReference type="PROSITE-ProRule" id="PRU00433"/>
    </source>
</evidence>
<comment type="subcellular location">
    <subcellularLocation>
        <location evidence="1">Membrane</location>
        <topology evidence="1">Multi-pass membrane protein</topology>
    </subcellularLocation>
</comment>
<keyword evidence="6 10" id="KW-1133">Transmembrane helix</keyword>
<evidence type="ECO:0000256" key="7">
    <source>
        <dbReference type="ARBA" id="ARBA00023004"/>
    </source>
</evidence>
<gene>
    <name evidence="12" type="ORF">HA482_33970</name>
</gene>
<feature type="transmembrane region" description="Helical" evidence="10">
    <location>
        <begin position="495"/>
        <end position="513"/>
    </location>
</feature>
<evidence type="ECO:0000313" key="13">
    <source>
        <dbReference type="Proteomes" id="UP000639516"/>
    </source>
</evidence>
<dbReference type="InterPro" id="IPR009056">
    <property type="entry name" value="Cyt_c-like_dom"/>
</dbReference>
<evidence type="ECO:0000256" key="8">
    <source>
        <dbReference type="ARBA" id="ARBA00023136"/>
    </source>
</evidence>
<dbReference type="SUPFAM" id="SSF46626">
    <property type="entry name" value="Cytochrome c"/>
    <property type="match status" value="1"/>
</dbReference>
<feature type="transmembrane region" description="Helical" evidence="10">
    <location>
        <begin position="533"/>
        <end position="554"/>
    </location>
</feature>
<feature type="transmembrane region" description="Helical" evidence="10">
    <location>
        <begin position="387"/>
        <end position="411"/>
    </location>
</feature>
<protein>
    <submittedName>
        <fullName evidence="12">FTR1 family protein</fullName>
    </submittedName>
</protein>
<organism evidence="12 13">
    <name type="scientific">Bradyrhizobium campsiandrae</name>
    <dbReference type="NCBI Taxonomy" id="1729892"/>
    <lineage>
        <taxon>Bacteria</taxon>
        <taxon>Pseudomonadati</taxon>
        <taxon>Pseudomonadota</taxon>
        <taxon>Alphaproteobacteria</taxon>
        <taxon>Hyphomicrobiales</taxon>
        <taxon>Nitrobacteraceae</taxon>
        <taxon>Bradyrhizobium</taxon>
    </lineage>
</organism>
<keyword evidence="5 9" id="KW-0479">Metal-binding</keyword>
<reference evidence="12 13" key="1">
    <citation type="journal article" date="2020" name="Arch. Microbiol.">
        <title>Bradyrhizobium campsiandrae sp. nov., a nitrogen-fixing bacterial strain isolated from a native leguminous tree from the Amazon adapted to flooded conditions.</title>
        <authorList>
            <person name="Cabral Michel D."/>
            <person name="Martins da Costa E."/>
            <person name="Azarias Guimaraes A."/>
            <person name="Soares de Carvalho T."/>
            <person name="Santos de Castro Caputo P."/>
            <person name="Willems A."/>
            <person name="de Souza Moreira F.M."/>
        </authorList>
    </citation>
    <scope>NUCLEOTIDE SEQUENCE [LARGE SCALE GENOMIC DNA]</scope>
    <source>
        <strain evidence="13">INPA 384B</strain>
    </source>
</reference>
<evidence type="ECO:0000256" key="4">
    <source>
        <dbReference type="ARBA" id="ARBA00022692"/>
    </source>
</evidence>
<evidence type="ECO:0000259" key="11">
    <source>
        <dbReference type="PROSITE" id="PS51007"/>
    </source>
</evidence>
<feature type="transmembrane region" description="Helical" evidence="10">
    <location>
        <begin position="458"/>
        <end position="475"/>
    </location>
</feature>
<evidence type="ECO:0000313" key="12">
    <source>
        <dbReference type="EMBL" id="MBC9983205.1"/>
    </source>
</evidence>
<dbReference type="PANTHER" id="PTHR31632">
    <property type="entry name" value="IRON TRANSPORTER FTH1"/>
    <property type="match status" value="1"/>
</dbReference>
<keyword evidence="4 10" id="KW-0812">Transmembrane</keyword>
<sequence length="639" mass="68560">MNLISLPVRLGLLFILMAFVFLGKARAETSDVETTWRLLDYIAVDYPGAVSHGSISSPSEYAEQKEFAATIAAKLAALPPKPEQEALLTEAGRLQRAIESKAEAEQVAEIAHGLATSLLAAYPVPLAPKKVPNFARGAALFAQNCASCHDATGDGQGPDAAKLNTPPVAFTDADRSRQRSVFALYLVITQGLDGTPMPSFDGLPADDRWALAFYAGHFAFSDAAATEGERLWKQDEWLHGLVPDLKALAGTTPASLAGKIGEDKADALMAYLRRHPEVLGQQTGSLSLVRGRLAESLAFYRAGDRQRAAELALSAYLDGFEPVEPTLAARDRALMERIEDAMGEYRATIQSRGTVDALTDRAQILDVLLDDADAALSPDAASGLSTFLGAATILLREGLEALLIVVAMIAFLRKAERMEVMRYVHAGWVSALAAGFLTWIVATWMIGISGASRELTEGFGSVFASVVLLSVGIWMHGKAQADQWQHYIREKMAKALSGGSAWFLFGLAFIVVYREVFETILFFAALWNQGNGGAILAGTLSACLTLAVVAWAMLRFSRRLPIGKFFTYSSWLMAVLTVVLAGKGIAALQEAGMVSIAPLRSVPRISLVGLFPTTQTVAAQVLVIAALAIGFALNRRKVA</sequence>
<evidence type="ECO:0000256" key="3">
    <source>
        <dbReference type="ARBA" id="ARBA00022617"/>
    </source>
</evidence>
<comment type="caution">
    <text evidence="12">The sequence shown here is derived from an EMBL/GenBank/DDBJ whole genome shotgun (WGS) entry which is preliminary data.</text>
</comment>
<accession>A0ABR7UHU7</accession>
<dbReference type="EMBL" id="JAATTO010000064">
    <property type="protein sequence ID" value="MBC9983205.1"/>
    <property type="molecule type" value="Genomic_DNA"/>
</dbReference>
<feature type="transmembrane region" description="Helical" evidence="10">
    <location>
        <begin position="608"/>
        <end position="633"/>
    </location>
</feature>
<keyword evidence="8 10" id="KW-0472">Membrane</keyword>
<dbReference type="Gene3D" id="1.10.760.10">
    <property type="entry name" value="Cytochrome c-like domain"/>
    <property type="match status" value="1"/>
</dbReference>
<keyword evidence="13" id="KW-1185">Reference proteome</keyword>
<keyword evidence="7 9" id="KW-0408">Iron</keyword>
<dbReference type="Pfam" id="PF13442">
    <property type="entry name" value="Cytochrome_CBB3"/>
    <property type="match status" value="1"/>
</dbReference>
<evidence type="ECO:0000256" key="10">
    <source>
        <dbReference type="SAM" id="Phobius"/>
    </source>
</evidence>
<proteinExistence type="inferred from homology"/>
<dbReference type="InterPro" id="IPR004923">
    <property type="entry name" value="FTR1/Fip1/EfeU"/>
</dbReference>
<evidence type="ECO:0000256" key="2">
    <source>
        <dbReference type="ARBA" id="ARBA00008333"/>
    </source>
</evidence>
<dbReference type="PANTHER" id="PTHR31632:SF2">
    <property type="entry name" value="PLASMA MEMBRANE IRON PERMEASE"/>
    <property type="match status" value="1"/>
</dbReference>
<feature type="transmembrane region" description="Helical" evidence="10">
    <location>
        <begin position="423"/>
        <end position="446"/>
    </location>
</feature>
<evidence type="ECO:0000256" key="6">
    <source>
        <dbReference type="ARBA" id="ARBA00022989"/>
    </source>
</evidence>
<feature type="transmembrane region" description="Helical" evidence="10">
    <location>
        <begin position="566"/>
        <end position="588"/>
    </location>
</feature>
<dbReference type="Pfam" id="PF03239">
    <property type="entry name" value="FTR1"/>
    <property type="match status" value="1"/>
</dbReference>
<dbReference type="InterPro" id="IPR036909">
    <property type="entry name" value="Cyt_c-like_dom_sf"/>
</dbReference>
<comment type="similarity">
    <text evidence="2">Belongs to the oxidase-dependent Fe transporter (OFeT) (TC 9.A.10.1) family.</text>
</comment>
<keyword evidence="3 9" id="KW-0349">Heme</keyword>